<evidence type="ECO:0008006" key="4">
    <source>
        <dbReference type="Google" id="ProtNLM"/>
    </source>
</evidence>
<gene>
    <name evidence="2" type="ORF">CGL56_01535</name>
</gene>
<feature type="transmembrane region" description="Helical" evidence="1">
    <location>
        <begin position="44"/>
        <end position="66"/>
    </location>
</feature>
<proteinExistence type="predicted"/>
<reference evidence="2 3" key="1">
    <citation type="submission" date="2017-10" db="EMBL/GenBank/DDBJ databases">
        <title>The draft genome sequence of Lewinella marina KCTC 32374.</title>
        <authorList>
            <person name="Wang K."/>
        </authorList>
    </citation>
    <scope>NUCLEOTIDE SEQUENCE [LARGE SCALE GENOMIC DNA]</scope>
    <source>
        <strain evidence="2 3">MKG-38</strain>
    </source>
</reference>
<evidence type="ECO:0000313" key="3">
    <source>
        <dbReference type="Proteomes" id="UP000226437"/>
    </source>
</evidence>
<accession>A0A2G0CIG6</accession>
<organism evidence="2 3">
    <name type="scientific">Neolewinella marina</name>
    <dbReference type="NCBI Taxonomy" id="438751"/>
    <lineage>
        <taxon>Bacteria</taxon>
        <taxon>Pseudomonadati</taxon>
        <taxon>Bacteroidota</taxon>
        <taxon>Saprospiria</taxon>
        <taxon>Saprospirales</taxon>
        <taxon>Lewinellaceae</taxon>
        <taxon>Neolewinella</taxon>
    </lineage>
</organism>
<dbReference type="AlphaFoldDB" id="A0A2G0CIG6"/>
<keyword evidence="1" id="KW-0472">Membrane</keyword>
<keyword evidence="1" id="KW-1133">Transmembrane helix</keyword>
<keyword evidence="3" id="KW-1185">Reference proteome</keyword>
<dbReference type="Proteomes" id="UP000226437">
    <property type="component" value="Unassembled WGS sequence"/>
</dbReference>
<dbReference type="EMBL" id="PDLO01000001">
    <property type="protein sequence ID" value="PHK99759.1"/>
    <property type="molecule type" value="Genomic_DNA"/>
</dbReference>
<sequence>MHSRKRRLYWRLCCSLATILMILAFTPVFLPTATLGPSLFGLPYTLWAGILLCLVMVILTYLATLVHPGREGEWKDNHPQVD</sequence>
<dbReference type="RefSeq" id="WP_099104738.1">
    <property type="nucleotide sequence ID" value="NZ_JAATJF010000001.1"/>
</dbReference>
<evidence type="ECO:0000313" key="2">
    <source>
        <dbReference type="EMBL" id="PHK99759.1"/>
    </source>
</evidence>
<name>A0A2G0CIG6_9BACT</name>
<feature type="transmembrane region" description="Helical" evidence="1">
    <location>
        <begin position="12"/>
        <end position="32"/>
    </location>
</feature>
<evidence type="ECO:0000256" key="1">
    <source>
        <dbReference type="SAM" id="Phobius"/>
    </source>
</evidence>
<dbReference type="OrthoDB" id="1453649at2"/>
<comment type="caution">
    <text evidence="2">The sequence shown here is derived from an EMBL/GenBank/DDBJ whole genome shotgun (WGS) entry which is preliminary data.</text>
</comment>
<keyword evidence="1" id="KW-0812">Transmembrane</keyword>
<protein>
    <recommendedName>
        <fullName evidence="4">DUF3311 domain-containing protein</fullName>
    </recommendedName>
</protein>